<dbReference type="Proteomes" id="UP000031518">
    <property type="component" value="Unassembled WGS sequence"/>
</dbReference>
<dbReference type="InterPro" id="IPR011542">
    <property type="entry name" value="SUF_FeS_clus_asmbl_SufD"/>
</dbReference>
<evidence type="ECO:0000259" key="2">
    <source>
        <dbReference type="Pfam" id="PF01458"/>
    </source>
</evidence>
<dbReference type="STRING" id="454194.PYK22_00964"/>
<proteinExistence type="inferred from homology"/>
<sequence length="448" mass="50481">MMTQATEAKETGLYLEAYEQLRQRTASEVPSWLDRLRAEALEKFSELGFPAPTLEEWRYTNVAPIAKARFVPSWTVDGAEEAGRRWADRVYEEARSSVLVFVNGRFRSDLSSLAALPREAVVLGLADALRSEHQKMIGERLARGAAFDRQHFAALNTAFIADGAFVYLPRGVRVEAPIQLLFISDSGPVMSFPRVLVVAERESEATLIERYVGAADQPYFTDAVVEIYIDENAHLEHYKVQEEGVQGFHVATTWVELKRAARYHSTTVTLGAQLARHNIAAILTEEGGECRVDGLYMVDTGQHADTHSLIEHRAPRCTSFQLYKGILDGRSRGVFNGRIYVHREAQQTDAYQTNRNLMLSNEARVDTKPQLEIFADDVKCSHGATVGQLEEEELFYLRTRGLSFEKARNLLTYGFAEEVVEKIAVDSIREQLNEVILNRLHATALDVR</sequence>
<evidence type="ECO:0000259" key="3">
    <source>
        <dbReference type="Pfam" id="PF19295"/>
    </source>
</evidence>
<dbReference type="Pfam" id="PF01458">
    <property type="entry name" value="SUFBD_core"/>
    <property type="match status" value="1"/>
</dbReference>
<evidence type="ECO:0000313" key="4">
    <source>
        <dbReference type="EMBL" id="CDM64968.1"/>
    </source>
</evidence>
<dbReference type="SUPFAM" id="SSF101960">
    <property type="entry name" value="Stabilizer of iron transporter SufD"/>
    <property type="match status" value="1"/>
</dbReference>
<reference evidence="4 5" key="2">
    <citation type="submission" date="2015-01" db="EMBL/GenBank/DDBJ databases">
        <title>Complete genome sequence of Pyrinomonas methylaliphatogenes type strain K22T.</title>
        <authorList>
            <person name="Lee K.C.Y."/>
            <person name="Power J.F."/>
            <person name="Dunfield P.F."/>
            <person name="Morgan X.C."/>
            <person name="Huttenhower C."/>
            <person name="Stott M.B."/>
        </authorList>
    </citation>
    <scope>NUCLEOTIDE SEQUENCE [LARGE SCALE GENOMIC DNA]</scope>
    <source>
        <strain evidence="4 5">K22</strain>
    </source>
</reference>
<dbReference type="InterPro" id="IPR000825">
    <property type="entry name" value="SUF_FeS_clus_asmbl_SufBD_core"/>
</dbReference>
<dbReference type="InterPro" id="IPR045595">
    <property type="entry name" value="SufBD_N"/>
</dbReference>
<dbReference type="InterPro" id="IPR055346">
    <property type="entry name" value="Fe-S_cluster_assembly_SufBD"/>
</dbReference>
<dbReference type="OrthoDB" id="9803529at2"/>
<dbReference type="RefSeq" id="WP_060635345.1">
    <property type="nucleotide sequence ID" value="NZ_CBXV010000004.1"/>
</dbReference>
<dbReference type="Pfam" id="PF19295">
    <property type="entry name" value="SufBD_N"/>
    <property type="match status" value="1"/>
</dbReference>
<dbReference type="NCBIfam" id="TIGR01981">
    <property type="entry name" value="sufD"/>
    <property type="match status" value="1"/>
</dbReference>
<reference evidence="4 5" key="1">
    <citation type="submission" date="2013-12" db="EMBL/GenBank/DDBJ databases">
        <authorList>
            <person name="Stott M."/>
        </authorList>
    </citation>
    <scope>NUCLEOTIDE SEQUENCE [LARGE SCALE GENOMIC DNA]</scope>
    <source>
        <strain evidence="4 5">K22</strain>
    </source>
</reference>
<comment type="similarity">
    <text evidence="1">Belongs to the iron-sulfur cluster assembly SufBD family.</text>
</comment>
<dbReference type="EMBL" id="CBXV010000004">
    <property type="protein sequence ID" value="CDM64968.1"/>
    <property type="molecule type" value="Genomic_DNA"/>
</dbReference>
<organism evidence="4 5">
    <name type="scientific">Pyrinomonas methylaliphatogenes</name>
    <dbReference type="NCBI Taxonomy" id="454194"/>
    <lineage>
        <taxon>Bacteria</taxon>
        <taxon>Pseudomonadati</taxon>
        <taxon>Acidobacteriota</taxon>
        <taxon>Blastocatellia</taxon>
        <taxon>Blastocatellales</taxon>
        <taxon>Pyrinomonadaceae</taxon>
        <taxon>Pyrinomonas</taxon>
    </lineage>
</organism>
<gene>
    <name evidence="4" type="ORF">PYK22_00964</name>
</gene>
<accession>A0A0B6WUP8</accession>
<evidence type="ECO:0000313" key="5">
    <source>
        <dbReference type="Proteomes" id="UP000031518"/>
    </source>
</evidence>
<feature type="domain" description="SUF system FeS cluster assembly SufBD N-terminal" evidence="3">
    <location>
        <begin position="13"/>
        <end position="180"/>
    </location>
</feature>
<name>A0A0B6WUP8_9BACT</name>
<protein>
    <submittedName>
        <fullName evidence="4">FeS assembly protein SufD</fullName>
    </submittedName>
</protein>
<dbReference type="PANTHER" id="PTHR43575:SF1">
    <property type="entry name" value="PROTEIN ABCI7, CHLOROPLASTIC"/>
    <property type="match status" value="1"/>
</dbReference>
<evidence type="ECO:0000256" key="1">
    <source>
        <dbReference type="ARBA" id="ARBA00043967"/>
    </source>
</evidence>
<dbReference type="AlphaFoldDB" id="A0A0B6WUP8"/>
<dbReference type="InterPro" id="IPR037284">
    <property type="entry name" value="SUF_FeS_clus_asmbl_SufBD_sf"/>
</dbReference>
<keyword evidence="5" id="KW-1185">Reference proteome</keyword>
<feature type="domain" description="SUF system FeS cluster assembly SufBD core" evidence="2">
    <location>
        <begin position="184"/>
        <end position="415"/>
    </location>
</feature>
<dbReference type="PANTHER" id="PTHR43575">
    <property type="entry name" value="PROTEIN ABCI7, CHLOROPLASTIC"/>
    <property type="match status" value="1"/>
</dbReference>
<dbReference type="GO" id="GO:0016226">
    <property type="term" value="P:iron-sulfur cluster assembly"/>
    <property type="evidence" value="ECO:0007669"/>
    <property type="project" value="InterPro"/>
</dbReference>